<reference evidence="2 3" key="1">
    <citation type="submission" date="2020-02" db="EMBL/GenBank/DDBJ databases">
        <title>Whole-genome analyses of novel actinobacteria.</title>
        <authorList>
            <person name="Sahin N."/>
        </authorList>
    </citation>
    <scope>NUCLEOTIDE SEQUENCE [LARGE SCALE GENOMIC DNA]</scope>
    <source>
        <strain evidence="2 3">KC13</strain>
    </source>
</reference>
<dbReference type="AlphaFoldDB" id="A0A6M1R185"/>
<name>A0A6M1R185_9ACTN</name>
<evidence type="ECO:0000313" key="2">
    <source>
        <dbReference type="EMBL" id="NGN93472.1"/>
    </source>
</evidence>
<dbReference type="RefSeq" id="WP_165111216.1">
    <property type="nucleotide sequence ID" value="NZ_JAALAA010000009.1"/>
</dbReference>
<feature type="region of interest" description="Disordered" evidence="1">
    <location>
        <begin position="89"/>
        <end position="140"/>
    </location>
</feature>
<proteinExistence type="predicted"/>
<sequence>MNTFEQSLLTELREHVATRTPGPVRPTRSRRWRWAALPAAAAAAATAVAVAMWGPSAAYAVDESGDDVVVTVYRLDDAEGLEQALRDHGVAAEVDYDPDVSADPADSDGGTLDTGTGPEKGTEVHGPTGDDPGTGSAPKIETSLSEDAFTLRLDRDAIPEDQILHLTTMGSVEDGLSGLRIMWVPAS</sequence>
<evidence type="ECO:0000313" key="3">
    <source>
        <dbReference type="Proteomes" id="UP000483261"/>
    </source>
</evidence>
<protein>
    <submittedName>
        <fullName evidence="2">Uncharacterized protein</fullName>
    </submittedName>
</protein>
<dbReference type="EMBL" id="JAALAA010000009">
    <property type="protein sequence ID" value="NGN93472.1"/>
    <property type="molecule type" value="Genomic_DNA"/>
</dbReference>
<organism evidence="2 3">
    <name type="scientific">Nocardioides turkmenicus</name>
    <dbReference type="NCBI Taxonomy" id="2711220"/>
    <lineage>
        <taxon>Bacteria</taxon>
        <taxon>Bacillati</taxon>
        <taxon>Actinomycetota</taxon>
        <taxon>Actinomycetes</taxon>
        <taxon>Propionibacteriales</taxon>
        <taxon>Nocardioidaceae</taxon>
        <taxon>Nocardioides</taxon>
    </lineage>
</organism>
<keyword evidence="3" id="KW-1185">Reference proteome</keyword>
<feature type="compositionally biased region" description="Low complexity" evidence="1">
    <location>
        <begin position="101"/>
        <end position="117"/>
    </location>
</feature>
<accession>A0A6M1R185</accession>
<evidence type="ECO:0000256" key="1">
    <source>
        <dbReference type="SAM" id="MobiDB-lite"/>
    </source>
</evidence>
<comment type="caution">
    <text evidence="2">The sequence shown here is derived from an EMBL/GenBank/DDBJ whole genome shotgun (WGS) entry which is preliminary data.</text>
</comment>
<dbReference type="Proteomes" id="UP000483261">
    <property type="component" value="Unassembled WGS sequence"/>
</dbReference>
<gene>
    <name evidence="2" type="ORF">G5C66_12055</name>
</gene>